<evidence type="ECO:0000313" key="2">
    <source>
        <dbReference type="EMBL" id="XBV86517.1"/>
    </source>
</evidence>
<keyword evidence="1" id="KW-0472">Membrane</keyword>
<feature type="transmembrane region" description="Helical" evidence="1">
    <location>
        <begin position="55"/>
        <end position="78"/>
    </location>
</feature>
<dbReference type="PANTHER" id="PTHR37305">
    <property type="entry name" value="INTEGRAL MEMBRANE PROTEIN-RELATED"/>
    <property type="match status" value="1"/>
</dbReference>
<sequence>MLTLLALEFRKLSGARSVRLAVLVCLLLPWLWSLAPRLQQIYGLTLVSGFQVPALALITTVQFVLPLFVALSCAELIGTEVAQGTLAPLLLRPLDRNRVILAKLLAALLYPALLLVVLLIGSLLAGLRLGYTDFAGGSGLGPGGFVGQGLLSSGAALLQVLRGYLLAAVVMLPVSALSLLFGVTFLNTTAAALATLATLNIMRLLTVFPEAIQKILLTTHLDLFLRQGSDIVQPMILLLIYTVGFGVMAVFAFDRRDV</sequence>
<feature type="transmembrane region" description="Helical" evidence="1">
    <location>
        <begin position="99"/>
        <end position="125"/>
    </location>
</feature>
<keyword evidence="1" id="KW-1133">Transmembrane helix</keyword>
<accession>A0AAU7UCL5</accession>
<proteinExistence type="predicted"/>
<feature type="transmembrane region" description="Helical" evidence="1">
    <location>
        <begin position="18"/>
        <end position="35"/>
    </location>
</feature>
<evidence type="ECO:0000256" key="1">
    <source>
        <dbReference type="SAM" id="Phobius"/>
    </source>
</evidence>
<feature type="transmembrane region" description="Helical" evidence="1">
    <location>
        <begin position="145"/>
        <end position="165"/>
    </location>
</feature>
<feature type="transmembrane region" description="Helical" evidence="1">
    <location>
        <begin position="231"/>
        <end position="253"/>
    </location>
</feature>
<protein>
    <submittedName>
        <fullName evidence="2">ABC transporter permease</fullName>
    </submittedName>
</protein>
<keyword evidence="1" id="KW-0812">Transmembrane</keyword>
<gene>
    <name evidence="2" type="ORF">ABOD76_09465</name>
</gene>
<dbReference type="AlphaFoldDB" id="A0AAU7UCL5"/>
<organism evidence="2">
    <name type="scientific">Deinococcus sonorensis KR-87</name>
    <dbReference type="NCBI Taxonomy" id="694439"/>
    <lineage>
        <taxon>Bacteria</taxon>
        <taxon>Thermotogati</taxon>
        <taxon>Deinococcota</taxon>
        <taxon>Deinococci</taxon>
        <taxon>Deinococcales</taxon>
        <taxon>Deinococcaceae</taxon>
        <taxon>Deinococcus</taxon>
    </lineage>
</organism>
<dbReference type="PANTHER" id="PTHR37305:SF1">
    <property type="entry name" value="MEMBRANE PROTEIN"/>
    <property type="match status" value="1"/>
</dbReference>
<reference evidence="2" key="1">
    <citation type="submission" date="2024-06" db="EMBL/GenBank/DDBJ databases">
        <title>Draft Genome Sequence of Deinococcus sonorensis Type Strain KR-87, a Biofilm Producing Representative of the Genus Deinococcus.</title>
        <authorList>
            <person name="Boren L.S."/>
            <person name="Grosso R.A."/>
            <person name="Hugenberg-Cox A.N."/>
            <person name="Hill J.T.E."/>
            <person name="Albert C.M."/>
            <person name="Tuohy J.M."/>
        </authorList>
    </citation>
    <scope>NUCLEOTIDE SEQUENCE</scope>
    <source>
        <strain evidence="2">KR-87</strain>
    </source>
</reference>
<dbReference type="Pfam" id="PF12730">
    <property type="entry name" value="ABC2_membrane_4"/>
    <property type="match status" value="1"/>
</dbReference>
<name>A0AAU7UCL5_9DEIO</name>
<dbReference type="EMBL" id="CP158299">
    <property type="protein sequence ID" value="XBV86517.1"/>
    <property type="molecule type" value="Genomic_DNA"/>
</dbReference>
<dbReference type="KEGG" id="dsc:ABOD76_09465"/>
<dbReference type="PRINTS" id="PR01414">
    <property type="entry name" value="CCMBBIOGNSIS"/>
</dbReference>
<dbReference type="RefSeq" id="WP_350244587.1">
    <property type="nucleotide sequence ID" value="NZ_CP158299.1"/>
</dbReference>